<feature type="region of interest" description="Disordered" evidence="7">
    <location>
        <begin position="1177"/>
        <end position="1201"/>
    </location>
</feature>
<feature type="compositionally biased region" description="Low complexity" evidence="7">
    <location>
        <begin position="101"/>
        <end position="120"/>
    </location>
</feature>
<dbReference type="PANTHER" id="PTHR23244:SF456">
    <property type="entry name" value="MULTIPLE EPIDERMAL GROWTH FACTOR-LIKE DOMAINS PROTEIN 8"/>
    <property type="match status" value="1"/>
</dbReference>
<comment type="caution">
    <text evidence="8">The sequence shown here is derived from an EMBL/GenBank/DDBJ whole genome shotgun (WGS) entry which is preliminary data.</text>
</comment>
<evidence type="ECO:0000313" key="9">
    <source>
        <dbReference type="Proteomes" id="UP000244722"/>
    </source>
</evidence>
<dbReference type="Gene3D" id="2.120.10.80">
    <property type="entry name" value="Kelch-type beta propeller"/>
    <property type="match status" value="2"/>
</dbReference>
<feature type="region of interest" description="Disordered" evidence="7">
    <location>
        <begin position="1"/>
        <end position="123"/>
    </location>
</feature>
<evidence type="ECO:0000256" key="2">
    <source>
        <dbReference type="ARBA" id="ARBA00022441"/>
    </source>
</evidence>
<organism evidence="8 9">
    <name type="scientific">Tuber borchii</name>
    <name type="common">White truffle</name>
    <dbReference type="NCBI Taxonomy" id="42251"/>
    <lineage>
        <taxon>Eukaryota</taxon>
        <taxon>Fungi</taxon>
        <taxon>Dikarya</taxon>
        <taxon>Ascomycota</taxon>
        <taxon>Pezizomycotina</taxon>
        <taxon>Pezizomycetes</taxon>
        <taxon>Pezizales</taxon>
        <taxon>Tuberaceae</taxon>
        <taxon>Tuber</taxon>
    </lineage>
</organism>
<feature type="compositionally biased region" description="Polar residues" evidence="7">
    <location>
        <begin position="530"/>
        <end position="539"/>
    </location>
</feature>
<reference evidence="8 9" key="1">
    <citation type="submission" date="2017-04" db="EMBL/GenBank/DDBJ databases">
        <title>Draft genome sequence of Tuber borchii Vittad., a whitish edible truffle.</title>
        <authorList>
            <consortium name="DOE Joint Genome Institute"/>
            <person name="Murat C."/>
            <person name="Kuo A."/>
            <person name="Barry K.W."/>
            <person name="Clum A."/>
            <person name="Dockter R.B."/>
            <person name="Fauchery L."/>
            <person name="Iotti M."/>
            <person name="Kohler A."/>
            <person name="Labutti K."/>
            <person name="Lindquist E.A."/>
            <person name="Lipzen A."/>
            <person name="Ohm R.A."/>
            <person name="Wang M."/>
            <person name="Grigoriev I.V."/>
            <person name="Zambonelli A."/>
            <person name="Martin F.M."/>
        </authorList>
    </citation>
    <scope>NUCLEOTIDE SEQUENCE [LARGE SCALE GENOMIC DNA]</scope>
    <source>
        <strain evidence="8 9">Tbo3840</strain>
    </source>
</reference>
<sequence length="1543" mass="167846">MAFLFGKKKGAHGHREGTPNGPIPPTSAGAPLLGPAGPTPSSSVNNSLNSLAGSAGPTSSLDQRPVGALTGPPPYSQQQQQALKQQGLSEKGFSEKGLLESQMSSPQQSVSSSQARQSPSGVNPANVALYPWSQRRLTLSSSHPSPFPRYGHAANGVAGKDGDIYIMGGLIRSQTVRGDLWMIEGGGTQLAAYPVMTTSEGPGPRVGHASLLVGNAFIVFGGDTKLDPQDVLDETLYLLNTSTRQWSRANPNGPRPAGRYGHTLNILGSKLYIFGGQVDGFFFNDLVAFDLNTLQSTGSGWEVLVPAKEAGTDMPASRTNHTIVTWADKLYLFGGTNGVMWFNDVWSYDPRSNSWSQLDCIGYIPSPREGHAAALVGDVMYVFGGRTSEGEDLGDLAAFRISSRRWYTFQNMGPSPSRRSGHSMTTCGQKIIVLGGEPSMPSRNQEELQFIYVLDTAKIRYPTDHQQGNPADRNPAPTDKRIQGLRNGSVDGLGPGPGDPRNRGVKQGPRESVTASGSPGSAGSTPLASNNTSGSSVNSRLPRASVSQAPAGPPPTQQAPPPKTNGAPPGPRSRTPTGSPGGPTNNNNNNNKPKDNVSPIQPQPRDGPVGTANGRRTPTAQQRKGSTDVVPGTAPAPQERSRSRQQGPMAQPQGPQGQQQNADGDRSPSSPAPNQSPSSQLNNLASGRSAVTSPHGSSGTTSVLEGLPPVAESSDPPAKAPENKNSNQEMERLKHQNDWYSSELALARRAGYTPQTNGSAILDERANESLAEDDRPFIEAMLLLKGELSRVQGSVDTQAAFAAKRIQDIERQRDVAVQEAVYAKAKLAALGGNGTTPTSDKSAVDIANMDAEKMSDMSRKLASSLAAQAELSAKVEVLTAEITAERKARHLADETAAVAQSRVTELDDFRNRAASEMESLRAELLDAERAFRDEAAARAEATAEAKLLRIDQDELSLKLKEALEDNSGYQGSMGELRKAMEASSERSTTLARQLEEERLVKEGLERKLAQVKSEYEEKVADLTSTDTRLRDTEELMEKYAEEARAASAAMAAGLQKVSEREIMRGTGAADERVRVLQEQVASANSLLAKSKAQADETGERLAQAMQRVAGLEFQQGQASKDAIALRRRMAEVLDEVRRLKQENAENNARLLDRQLEVDSITTKHNALKEILAERSSMAGYDKRRSHNLQSPSPSGTATPEQINRLRELETRLEESLRAHRETKSTAEMQAQEVEKHFREKLEQLENDYQSAVHYVKGTEKLLKRMKDELAKNKAQNARLHLELEEAQRKNSERSRQGSVSEIGAESWESERASLKKEIDDLRTKVRESATALDKQIRESKETLDTLREERDQFKISHNQLQLQLMDVSQQLGETRQMVEKLEIENTQLERRAQDAEERVSFLLDRVEDSVDAYRRSTRLEGANGSIETGSARSSFYGTGPDARNSVALDSLATELDTLRTRWENTNKNYRLSSTFDFEKTPTSTEGGELSGSLAMWRQKLQQEESDAAKRSDSRNEARSPVSRPQQHNHLQAQQQPVVAGGVI</sequence>
<evidence type="ECO:0000313" key="8">
    <source>
        <dbReference type="EMBL" id="PUU76831.1"/>
    </source>
</evidence>
<feature type="coiled-coil region" evidence="6">
    <location>
        <begin position="910"/>
        <end position="937"/>
    </location>
</feature>
<feature type="compositionally biased region" description="Low complexity" evidence="7">
    <location>
        <begin position="1525"/>
        <end position="1543"/>
    </location>
</feature>
<keyword evidence="9" id="KW-1185">Reference proteome</keyword>
<keyword evidence="4" id="KW-0677">Repeat</keyword>
<feature type="compositionally biased region" description="Low complexity" evidence="7">
    <location>
        <begin position="572"/>
        <end position="591"/>
    </location>
</feature>
<gene>
    <name evidence="8" type="ORF">B9Z19DRAFT_1066320</name>
</gene>
<feature type="coiled-coil region" evidence="6">
    <location>
        <begin position="994"/>
        <end position="1049"/>
    </location>
</feature>
<feature type="compositionally biased region" description="Basic residues" evidence="7">
    <location>
        <begin position="1"/>
        <end position="12"/>
    </location>
</feature>
<dbReference type="EMBL" id="NESQ01000173">
    <property type="protein sequence ID" value="PUU76831.1"/>
    <property type="molecule type" value="Genomic_DNA"/>
</dbReference>
<dbReference type="GO" id="GO:0061245">
    <property type="term" value="P:establishment or maintenance of bipolar cell polarity"/>
    <property type="evidence" value="ECO:0007669"/>
    <property type="project" value="TreeGrafter"/>
</dbReference>
<feature type="region of interest" description="Disordered" evidence="7">
    <location>
        <begin position="462"/>
        <end position="732"/>
    </location>
</feature>
<feature type="region of interest" description="Disordered" evidence="7">
    <location>
        <begin position="1285"/>
        <end position="1306"/>
    </location>
</feature>
<feature type="compositionally biased region" description="Basic and acidic residues" evidence="7">
    <location>
        <begin position="1500"/>
        <end position="1517"/>
    </location>
</feature>
<feature type="compositionally biased region" description="Low complexity" evidence="7">
    <location>
        <begin position="512"/>
        <end position="529"/>
    </location>
</feature>
<dbReference type="PANTHER" id="PTHR23244">
    <property type="entry name" value="KELCH REPEAT DOMAIN"/>
    <property type="match status" value="1"/>
</dbReference>
<keyword evidence="5 6" id="KW-0175">Coiled coil</keyword>
<feature type="compositionally biased region" description="Low complexity" evidence="7">
    <location>
        <begin position="667"/>
        <end position="686"/>
    </location>
</feature>
<feature type="compositionally biased region" description="Basic and acidic residues" evidence="7">
    <location>
        <begin position="1285"/>
        <end position="1295"/>
    </location>
</feature>
<feature type="region of interest" description="Disordered" evidence="7">
    <location>
        <begin position="1477"/>
        <end position="1543"/>
    </location>
</feature>
<feature type="compositionally biased region" description="Pro residues" evidence="7">
    <location>
        <begin position="551"/>
        <end position="571"/>
    </location>
</feature>
<feature type="compositionally biased region" description="Polar residues" evidence="7">
    <location>
        <begin position="614"/>
        <end position="624"/>
    </location>
</feature>
<dbReference type="InterPro" id="IPR015915">
    <property type="entry name" value="Kelch-typ_b-propeller"/>
</dbReference>
<evidence type="ECO:0000256" key="3">
    <source>
        <dbReference type="ARBA" id="ARBA00022490"/>
    </source>
</evidence>
<feature type="compositionally biased region" description="Low complexity" evidence="7">
    <location>
        <begin position="77"/>
        <end position="86"/>
    </location>
</feature>
<feature type="compositionally biased region" description="Polar residues" evidence="7">
    <location>
        <begin position="1187"/>
        <end position="1201"/>
    </location>
</feature>
<proteinExistence type="predicted"/>
<evidence type="ECO:0000256" key="7">
    <source>
        <dbReference type="SAM" id="MobiDB-lite"/>
    </source>
</evidence>
<dbReference type="SMART" id="SM00612">
    <property type="entry name" value="Kelch"/>
    <property type="match status" value="2"/>
</dbReference>
<dbReference type="Proteomes" id="UP000244722">
    <property type="component" value="Unassembled WGS sequence"/>
</dbReference>
<dbReference type="Pfam" id="PF24681">
    <property type="entry name" value="Kelch_KLHDC2_KLHL20_DRC7"/>
    <property type="match status" value="1"/>
</dbReference>
<evidence type="ECO:0000256" key="6">
    <source>
        <dbReference type="SAM" id="Coils"/>
    </source>
</evidence>
<feature type="compositionally biased region" description="Low complexity" evidence="7">
    <location>
        <begin position="26"/>
        <end position="56"/>
    </location>
</feature>
<dbReference type="SUPFAM" id="SSF117281">
    <property type="entry name" value="Kelch motif"/>
    <property type="match status" value="1"/>
</dbReference>
<comment type="subcellular location">
    <subcellularLocation>
        <location evidence="1">Cytoplasm</location>
    </subcellularLocation>
</comment>
<protein>
    <submittedName>
        <fullName evidence="8">Uncharacterized protein</fullName>
    </submittedName>
</protein>
<feature type="coiled-coil region" evidence="6">
    <location>
        <begin position="1073"/>
        <end position="1149"/>
    </location>
</feature>
<name>A0A2T6ZMW1_TUBBO</name>
<dbReference type="FunFam" id="2.120.10.80:FF:000049">
    <property type="entry name" value="Cell polarity protein (Tea1)"/>
    <property type="match status" value="1"/>
</dbReference>
<accession>A0A2T6ZMW1</accession>
<dbReference type="GO" id="GO:0051285">
    <property type="term" value="C:cell cortex of cell tip"/>
    <property type="evidence" value="ECO:0007669"/>
    <property type="project" value="TreeGrafter"/>
</dbReference>
<dbReference type="OrthoDB" id="45365at2759"/>
<evidence type="ECO:0000256" key="1">
    <source>
        <dbReference type="ARBA" id="ARBA00004496"/>
    </source>
</evidence>
<keyword evidence="3" id="KW-0963">Cytoplasm</keyword>
<evidence type="ECO:0000256" key="4">
    <source>
        <dbReference type="ARBA" id="ARBA00022737"/>
    </source>
</evidence>
<dbReference type="InterPro" id="IPR006652">
    <property type="entry name" value="Kelch_1"/>
</dbReference>
<evidence type="ECO:0000256" key="5">
    <source>
        <dbReference type="ARBA" id="ARBA00023054"/>
    </source>
</evidence>
<feature type="compositionally biased region" description="Polar residues" evidence="7">
    <location>
        <begin position="689"/>
        <end position="703"/>
    </location>
</feature>
<keyword evidence="2" id="KW-0880">Kelch repeat</keyword>
<dbReference type="STRING" id="42251.A0A2T6ZMW1"/>
<feature type="compositionally biased region" description="Low complexity" evidence="7">
    <location>
        <begin position="645"/>
        <end position="660"/>
    </location>
</feature>